<keyword evidence="2" id="KW-0614">Plasmid</keyword>
<organism evidence="2">
    <name type="scientific">Erwinia pyrifoliae (strain DSM 12162 / Ep1/96)</name>
    <dbReference type="NCBI Taxonomy" id="634499"/>
    <lineage>
        <taxon>Bacteria</taxon>
        <taxon>Pseudomonadati</taxon>
        <taxon>Pseudomonadota</taxon>
        <taxon>Gammaproteobacteria</taxon>
        <taxon>Enterobacterales</taxon>
        <taxon>Erwiniaceae</taxon>
        <taxon>Erwinia</taxon>
    </lineage>
</organism>
<evidence type="ECO:0000256" key="1">
    <source>
        <dbReference type="SAM" id="Phobius"/>
    </source>
</evidence>
<feature type="transmembrane region" description="Helical" evidence="1">
    <location>
        <begin position="117"/>
        <end position="135"/>
    </location>
</feature>
<keyword evidence="1" id="KW-0472">Membrane</keyword>
<geneLocation type="plasmid" evidence="2">
    <name>pEP2.6</name>
</geneLocation>
<sequence length="203" mass="22255">MLRSMGIDDDGFVLYAANGAIDLSVSLYYLGYEFIDTDNRHLNEDDHYRIALLIKSGVSFRGTIEKIVKIVVNDFIANVDINRVKDAGLKFSGELLGKISFSEITGISLGRAVSTSLIGSVMAGGAIGITLLVGAESARAIYTSRNLKNRNINLYSKLRRAGNIDLLYFAIEEKINPFEDACLLSGRSRAGFNNMCDYFFGGI</sequence>
<proteinExistence type="predicted"/>
<dbReference type="AlphaFoldDB" id="Q8GEF7"/>
<feature type="transmembrane region" description="Helical" evidence="1">
    <location>
        <begin position="12"/>
        <end position="31"/>
    </location>
</feature>
<evidence type="ECO:0000313" key="2">
    <source>
        <dbReference type="EMBL" id="AAM82813.1"/>
    </source>
</evidence>
<reference evidence="2" key="1">
    <citation type="journal article" date="2002" name="Appl. Environ. Microbiol.">
        <title>Relatedness of chromosomal and plasmid DNAs of Erwinia pyrifoliae and Erwinia amylovora.</title>
        <authorList>
            <person name="McGhee G.C."/>
            <person name="Schnabel E.L."/>
            <person name="Maxson-Stein K."/>
            <person name="Jones B."/>
            <person name="Stromberg V.K."/>
            <person name="Lacy G.H."/>
            <person name="Jones A.L."/>
        </authorList>
    </citation>
    <scope>NUCLEOTIDE SEQUENCE</scope>
    <source>
        <strain evidence="2">Ep1/96</strain>
        <plasmid evidence="2">pEP2.6</plasmid>
    </source>
</reference>
<keyword evidence="1" id="KW-0812">Transmembrane</keyword>
<name>Q8GEF7_ERWPE</name>
<dbReference type="KEGG" id="epy:EpC_pEp0260010"/>
<dbReference type="EMBL" id="AY123048">
    <property type="protein sequence ID" value="AAM82813.1"/>
    <property type="molecule type" value="Genomic_DNA"/>
</dbReference>
<protein>
    <submittedName>
        <fullName evidence="2">Uncharacterized protein</fullName>
    </submittedName>
</protein>
<accession>Q8GEF7</accession>
<keyword evidence="1" id="KW-1133">Transmembrane helix</keyword>